<comment type="caution">
    <text evidence="2">The sequence shown here is derived from an EMBL/GenBank/DDBJ whole genome shotgun (WGS) entry which is preliminary data.</text>
</comment>
<dbReference type="OrthoDB" id="307964at2157"/>
<dbReference type="Proteomes" id="UP000766550">
    <property type="component" value="Unassembled WGS sequence"/>
</dbReference>
<keyword evidence="3" id="KW-1185">Reference proteome</keyword>
<gene>
    <name evidence="2" type="ORF">KTS45_15820</name>
</gene>
<name>A0A8J7YFR3_9EURY</name>
<keyword evidence="1" id="KW-0472">Membrane</keyword>
<dbReference type="AlphaFoldDB" id="A0A8J7YFR3"/>
<accession>A0A8J7YFR3</accession>
<protein>
    <submittedName>
        <fullName evidence="2">Uncharacterized protein</fullName>
    </submittedName>
</protein>
<proteinExistence type="predicted"/>
<keyword evidence="1" id="KW-0812">Transmembrane</keyword>
<evidence type="ECO:0000313" key="2">
    <source>
        <dbReference type="EMBL" id="MBV0925673.1"/>
    </source>
</evidence>
<keyword evidence="1" id="KW-1133">Transmembrane helix</keyword>
<evidence type="ECO:0000256" key="1">
    <source>
        <dbReference type="SAM" id="Phobius"/>
    </source>
</evidence>
<dbReference type="RefSeq" id="WP_162318484.1">
    <property type="nucleotide sequence ID" value="NZ_JAHQXF010000002.1"/>
</dbReference>
<dbReference type="EMBL" id="JAHQXF010000002">
    <property type="protein sequence ID" value="MBV0925673.1"/>
    <property type="molecule type" value="Genomic_DNA"/>
</dbReference>
<evidence type="ECO:0000313" key="3">
    <source>
        <dbReference type="Proteomes" id="UP000766550"/>
    </source>
</evidence>
<reference evidence="2 3" key="1">
    <citation type="submission" date="2021-06" db="EMBL/GenBank/DDBJ databases">
        <title>New haloarchaea isolates fom saline soil.</title>
        <authorList>
            <person name="Duran-Viseras A."/>
            <person name="Sanchez-Porro C.S."/>
            <person name="Ventosa A."/>
        </authorList>
    </citation>
    <scope>NUCLEOTIDE SEQUENCE [LARGE SCALE GENOMIC DNA]</scope>
    <source>
        <strain evidence="2 3">JCM 183640</strain>
    </source>
</reference>
<feature type="transmembrane region" description="Helical" evidence="1">
    <location>
        <begin position="12"/>
        <end position="32"/>
    </location>
</feature>
<sequence>MDSRITETAAAGAFAFLVGSILWPPGAVYWTALSSSVGTTPTLALAGRFGADSDRRPAVGS</sequence>
<organism evidence="2 3">
    <name type="scientific">Haloarcula limicola</name>
    <dbReference type="NCBI Taxonomy" id="1429915"/>
    <lineage>
        <taxon>Archaea</taxon>
        <taxon>Methanobacteriati</taxon>
        <taxon>Methanobacteriota</taxon>
        <taxon>Stenosarchaea group</taxon>
        <taxon>Halobacteria</taxon>
        <taxon>Halobacteriales</taxon>
        <taxon>Haloarculaceae</taxon>
        <taxon>Haloarcula</taxon>
    </lineage>
</organism>